<dbReference type="SUPFAM" id="SSF53474">
    <property type="entry name" value="alpha/beta-Hydrolases"/>
    <property type="match status" value="1"/>
</dbReference>
<dbReference type="AlphaFoldDB" id="A0A8J4VMS1"/>
<evidence type="ECO:0000313" key="4">
    <source>
        <dbReference type="Proteomes" id="UP000737018"/>
    </source>
</evidence>
<dbReference type="PANTHER" id="PTHR10992:SF872">
    <property type="entry name" value="METHYLESTERASE 11, CHLOROPLASTIC-RELATED"/>
    <property type="match status" value="1"/>
</dbReference>
<sequence length="352" mass="38643">MGNLCGCLAPKPVNKRKATKRLANASNTAATVSSNSSNRWTRIRSSRKEKFVDDALIQEQALAAAATIILQHQHNGSLPFDRSASLRYPNSKKNQLPRSSSSRARSLTDPLLQPQQLVNQDIKLDDLETSHFVLIHGGGFGAWCCITSLSQYVKPLNDFLGKLAEDEKVILVGHDFGGTCISHAMESFPSKISKAIFVAAAMLTNGQSTLDMFTKQAGSNDLMRQAQKFLYANGKDHPPTAIDLDKSSLRDLLFNQSPAKDVALASVSMRPIPFAPVLEKLSLTDMKYGSVRRFYIETPEDNAISSTLQESMINSSPPEQVFRVKGADHSPFFSKPQALHKLLVEISKIPST</sequence>
<evidence type="ECO:0000259" key="2">
    <source>
        <dbReference type="Pfam" id="PF12697"/>
    </source>
</evidence>
<dbReference type="Gene3D" id="3.40.50.1820">
    <property type="entry name" value="alpha/beta hydrolase"/>
    <property type="match status" value="1"/>
</dbReference>
<gene>
    <name evidence="3" type="ORF">CMV_020366</name>
</gene>
<evidence type="ECO:0000313" key="3">
    <source>
        <dbReference type="EMBL" id="KAF3954266.1"/>
    </source>
</evidence>
<feature type="region of interest" description="Disordered" evidence="1">
    <location>
        <begin position="81"/>
        <end position="110"/>
    </location>
</feature>
<feature type="region of interest" description="Disordered" evidence="1">
    <location>
        <begin position="21"/>
        <end position="43"/>
    </location>
</feature>
<dbReference type="Proteomes" id="UP000737018">
    <property type="component" value="Unassembled WGS sequence"/>
</dbReference>
<accession>A0A8J4VMS1</accession>
<comment type="caution">
    <text evidence="3">The sequence shown here is derived from an EMBL/GenBank/DDBJ whole genome shotgun (WGS) entry which is preliminary data.</text>
</comment>
<feature type="compositionally biased region" description="Low complexity" evidence="1">
    <location>
        <begin position="23"/>
        <end position="38"/>
    </location>
</feature>
<dbReference type="InterPro" id="IPR029058">
    <property type="entry name" value="AB_hydrolase_fold"/>
</dbReference>
<name>A0A8J4VMS1_9ROSI</name>
<dbReference type="GO" id="GO:0080030">
    <property type="term" value="F:methyl indole-3-acetate esterase activity"/>
    <property type="evidence" value="ECO:0007669"/>
    <property type="project" value="TreeGrafter"/>
</dbReference>
<protein>
    <recommendedName>
        <fullName evidence="2">AB hydrolase-1 domain-containing protein</fullName>
    </recommendedName>
</protein>
<proteinExistence type="predicted"/>
<dbReference type="EMBL" id="JRKL02003763">
    <property type="protein sequence ID" value="KAF3954266.1"/>
    <property type="molecule type" value="Genomic_DNA"/>
</dbReference>
<dbReference type="InterPro" id="IPR000073">
    <property type="entry name" value="AB_hydrolase_1"/>
</dbReference>
<dbReference type="GO" id="GO:0009694">
    <property type="term" value="P:jasmonic acid metabolic process"/>
    <property type="evidence" value="ECO:0007669"/>
    <property type="project" value="TreeGrafter"/>
</dbReference>
<reference evidence="3" key="1">
    <citation type="submission" date="2020-03" db="EMBL/GenBank/DDBJ databases">
        <title>Castanea mollissima Vanexum genome sequencing.</title>
        <authorList>
            <person name="Staton M."/>
        </authorList>
    </citation>
    <scope>NUCLEOTIDE SEQUENCE</scope>
    <source>
        <tissue evidence="3">Leaf</tissue>
    </source>
</reference>
<keyword evidence="4" id="KW-1185">Reference proteome</keyword>
<dbReference type="GO" id="GO:0080031">
    <property type="term" value="F:methyl salicylate esterase activity"/>
    <property type="evidence" value="ECO:0007669"/>
    <property type="project" value="TreeGrafter"/>
</dbReference>
<dbReference type="OrthoDB" id="1263307at2759"/>
<dbReference type="GO" id="GO:0009696">
    <property type="term" value="P:salicylic acid metabolic process"/>
    <property type="evidence" value="ECO:0007669"/>
    <property type="project" value="TreeGrafter"/>
</dbReference>
<dbReference type="PANTHER" id="PTHR10992">
    <property type="entry name" value="METHYLESTERASE FAMILY MEMBER"/>
    <property type="match status" value="1"/>
</dbReference>
<feature type="domain" description="AB hydrolase-1" evidence="2">
    <location>
        <begin position="157"/>
        <end position="339"/>
    </location>
</feature>
<dbReference type="InterPro" id="IPR045889">
    <property type="entry name" value="MES/HNL"/>
</dbReference>
<dbReference type="GO" id="GO:0080032">
    <property type="term" value="F:methyl jasmonate esterase activity"/>
    <property type="evidence" value="ECO:0007669"/>
    <property type="project" value="TreeGrafter"/>
</dbReference>
<evidence type="ECO:0000256" key="1">
    <source>
        <dbReference type="SAM" id="MobiDB-lite"/>
    </source>
</evidence>
<dbReference type="Pfam" id="PF12697">
    <property type="entry name" value="Abhydrolase_6"/>
    <property type="match status" value="1"/>
</dbReference>
<organism evidence="3 4">
    <name type="scientific">Castanea mollissima</name>
    <name type="common">Chinese chestnut</name>
    <dbReference type="NCBI Taxonomy" id="60419"/>
    <lineage>
        <taxon>Eukaryota</taxon>
        <taxon>Viridiplantae</taxon>
        <taxon>Streptophyta</taxon>
        <taxon>Embryophyta</taxon>
        <taxon>Tracheophyta</taxon>
        <taxon>Spermatophyta</taxon>
        <taxon>Magnoliopsida</taxon>
        <taxon>eudicotyledons</taxon>
        <taxon>Gunneridae</taxon>
        <taxon>Pentapetalae</taxon>
        <taxon>rosids</taxon>
        <taxon>fabids</taxon>
        <taxon>Fagales</taxon>
        <taxon>Fagaceae</taxon>
        <taxon>Castanea</taxon>
    </lineage>
</organism>